<dbReference type="STRING" id="1271860.SAMN05216174_101369"/>
<keyword evidence="2" id="KW-1185">Reference proteome</keyword>
<evidence type="ECO:0000313" key="2">
    <source>
        <dbReference type="Proteomes" id="UP000199501"/>
    </source>
</evidence>
<reference evidence="2" key="1">
    <citation type="submission" date="2016-10" db="EMBL/GenBank/DDBJ databases">
        <authorList>
            <person name="Varghese N."/>
            <person name="Submissions S."/>
        </authorList>
    </citation>
    <scope>NUCLEOTIDE SEQUENCE [LARGE SCALE GENOMIC DNA]</scope>
    <source>
        <strain evidence="2">IBRC-M 10403</strain>
    </source>
</reference>
<name>A0A1G6JEH4_9PSEU</name>
<dbReference type="EMBL" id="FMZZ01000001">
    <property type="protein sequence ID" value="SDC17101.1"/>
    <property type="molecule type" value="Genomic_DNA"/>
</dbReference>
<sequence length="78" mass="7933">MVPVDARGGPGQGGALVLRLTGDTITEAGTLTHPRRTGADSGIRRSLVAGGALWTLSASGLLATDLDPLRPVAWVPFA</sequence>
<protein>
    <submittedName>
        <fullName evidence="1">Uncharacterized protein</fullName>
    </submittedName>
</protein>
<gene>
    <name evidence="1" type="ORF">SAMN05216174_101369</name>
</gene>
<evidence type="ECO:0000313" key="1">
    <source>
        <dbReference type="EMBL" id="SDC17101.1"/>
    </source>
</evidence>
<dbReference type="AlphaFoldDB" id="A0A1G6JEH4"/>
<organism evidence="1 2">
    <name type="scientific">Actinokineospora iranica</name>
    <dbReference type="NCBI Taxonomy" id="1271860"/>
    <lineage>
        <taxon>Bacteria</taxon>
        <taxon>Bacillati</taxon>
        <taxon>Actinomycetota</taxon>
        <taxon>Actinomycetes</taxon>
        <taxon>Pseudonocardiales</taxon>
        <taxon>Pseudonocardiaceae</taxon>
        <taxon>Actinokineospora</taxon>
    </lineage>
</organism>
<accession>A0A1G6JEH4</accession>
<dbReference type="Proteomes" id="UP000199501">
    <property type="component" value="Unassembled WGS sequence"/>
</dbReference>
<proteinExistence type="predicted"/>